<dbReference type="NCBIfam" id="TIGR03991">
    <property type="entry name" value="alt_bact_glmU"/>
    <property type="match status" value="1"/>
</dbReference>
<keyword evidence="1 3" id="KW-0808">Transferase</keyword>
<dbReference type="PANTHER" id="PTHR43584:SF9">
    <property type="entry name" value="TRANSFERASE HEXAPEPTIDE REPEAT CONTAINING PROTEIN"/>
    <property type="match status" value="1"/>
</dbReference>
<protein>
    <submittedName>
        <fullName evidence="3">Glucose-1-phosphate thymidylyltransferase</fullName>
    </submittedName>
</protein>
<dbReference type="Proteomes" id="UP000244937">
    <property type="component" value="Chromosome"/>
</dbReference>
<evidence type="ECO:0000256" key="1">
    <source>
        <dbReference type="ARBA" id="ARBA00022679"/>
    </source>
</evidence>
<name>A0A2S1SKY7_9FLAO</name>
<evidence type="ECO:0000313" key="3">
    <source>
        <dbReference type="EMBL" id="AWI27073.1"/>
    </source>
</evidence>
<dbReference type="Pfam" id="PF13562">
    <property type="entry name" value="NTP_transf_4"/>
    <property type="match status" value="1"/>
</dbReference>
<dbReference type="GO" id="GO:0016746">
    <property type="term" value="F:acyltransferase activity"/>
    <property type="evidence" value="ECO:0007669"/>
    <property type="project" value="UniProtKB-KW"/>
</dbReference>
<dbReference type="InterPro" id="IPR050065">
    <property type="entry name" value="GlmU-like"/>
</dbReference>
<dbReference type="AlphaFoldDB" id="A0A2S1SKY7"/>
<evidence type="ECO:0000256" key="2">
    <source>
        <dbReference type="ARBA" id="ARBA00023315"/>
    </source>
</evidence>
<dbReference type="PANTHER" id="PTHR43584">
    <property type="entry name" value="NUCLEOTIDYL TRANSFERASE"/>
    <property type="match status" value="1"/>
</dbReference>
<gene>
    <name evidence="3" type="ORF">HYN49_14830</name>
</gene>
<dbReference type="EMBL" id="CP029187">
    <property type="protein sequence ID" value="AWI27073.1"/>
    <property type="molecule type" value="Genomic_DNA"/>
</dbReference>
<evidence type="ECO:0000313" key="4">
    <source>
        <dbReference type="Proteomes" id="UP000244937"/>
    </source>
</evidence>
<keyword evidence="2" id="KW-0012">Acyltransferase</keyword>
<dbReference type="SUPFAM" id="SSF51161">
    <property type="entry name" value="Trimeric LpxA-like enzymes"/>
    <property type="match status" value="1"/>
</dbReference>
<dbReference type="InterPro" id="IPR023917">
    <property type="entry name" value="Bifunctiontional_GlmU_bac-type"/>
</dbReference>
<accession>A0A2S1SKY7</accession>
<sequence>MNYILFDGTVRNALLPFTFTRPVADIRVGILTIREKWEKYLGSTTTTLTEEYLSEKFPMVEMEENVMINASFLPNDVLAEMVNSLEPKQAIFKGEEVIAFFTQDTQEEVDFDAYEIIEYSDDCLTIAKPWDIFAKNDAALREDFELITEDRKSAPIPQSVNVIAAENIFIEEGAKLEFVTLNASTGPIYIGKNSEIMEGSVIRGPFALCEGAQVKLATKVYGATTVGPFSRIGGEVSNSVLFAYSNKGHDGFLGNSVLGEWCNLGADTNNSNLKNNYEEVKLWSYETEGFAKTGLQFCGLMMGDHSKCGINTMFNTGTVVGVSSNIFGSGFPRNFVPSFSWGGASGFTTYITKKAFETARIVMSRRNVEFDEKEARILEHVFEETKKWRKE</sequence>
<dbReference type="Gene3D" id="2.160.10.10">
    <property type="entry name" value="Hexapeptide repeat proteins"/>
    <property type="match status" value="1"/>
</dbReference>
<dbReference type="RefSeq" id="WP_108904843.1">
    <property type="nucleotide sequence ID" value="NZ_CP029187.1"/>
</dbReference>
<dbReference type="InterPro" id="IPR011004">
    <property type="entry name" value="Trimer_LpxA-like_sf"/>
</dbReference>
<proteinExistence type="predicted"/>
<organism evidence="3 4">
    <name type="scientific">Flavobacterium pallidum</name>
    <dbReference type="NCBI Taxonomy" id="2172098"/>
    <lineage>
        <taxon>Bacteria</taxon>
        <taxon>Pseudomonadati</taxon>
        <taxon>Bacteroidota</taxon>
        <taxon>Flavobacteriia</taxon>
        <taxon>Flavobacteriales</taxon>
        <taxon>Flavobacteriaceae</taxon>
        <taxon>Flavobacterium</taxon>
    </lineage>
</organism>
<dbReference type="CDD" id="cd05635">
    <property type="entry name" value="LbH_unknown"/>
    <property type="match status" value="1"/>
</dbReference>
<dbReference type="GO" id="GO:0016779">
    <property type="term" value="F:nucleotidyltransferase activity"/>
    <property type="evidence" value="ECO:0007669"/>
    <property type="project" value="UniProtKB-ARBA"/>
</dbReference>
<reference evidence="3 4" key="1">
    <citation type="submission" date="2018-05" db="EMBL/GenBank/DDBJ databases">
        <title>Genome sequencing of Flavobacterium sp. HYN0049.</title>
        <authorList>
            <person name="Yi H."/>
            <person name="Baek C."/>
        </authorList>
    </citation>
    <scope>NUCLEOTIDE SEQUENCE [LARGE SCALE GENOMIC DNA]</scope>
    <source>
        <strain evidence="3 4">HYN0049</strain>
    </source>
</reference>
<dbReference type="KEGG" id="fpal:HYN49_14830"/>
<keyword evidence="4" id="KW-1185">Reference proteome</keyword>
<dbReference type="OrthoDB" id="9784832at2"/>